<sequence>MQFTKSLLAAASLFAAVSGAVVPQFQYVPQHNGTTNGTTNGTAPALPADAKFQLMSLRSASPVHFSRFQAAKGSIFLQLPSQNATCDSEDTGAATFYLKDGGLYLYAASATPQQLYADRSGMGQGNLGYTTGAQPGPRNGERTGWTIDSYGDLTLDGAGFLACPNSIEGAWSIWVSAGINNPAGNTGCLGISVRAVQINEPNSCSYTSS</sequence>
<dbReference type="Proteomes" id="UP000186583">
    <property type="component" value="Unassembled WGS sequence"/>
</dbReference>
<keyword evidence="1" id="KW-0732">Signal</keyword>
<name>A0A1Q8RRM3_9PEZI</name>
<evidence type="ECO:0000256" key="1">
    <source>
        <dbReference type="SAM" id="SignalP"/>
    </source>
</evidence>
<keyword evidence="3" id="KW-1185">Reference proteome</keyword>
<feature type="signal peptide" evidence="1">
    <location>
        <begin position="1"/>
        <end position="19"/>
    </location>
</feature>
<proteinExistence type="predicted"/>
<organism evidence="2 3">
    <name type="scientific">Colletotrichum chlorophyti</name>
    <dbReference type="NCBI Taxonomy" id="708187"/>
    <lineage>
        <taxon>Eukaryota</taxon>
        <taxon>Fungi</taxon>
        <taxon>Dikarya</taxon>
        <taxon>Ascomycota</taxon>
        <taxon>Pezizomycotina</taxon>
        <taxon>Sordariomycetes</taxon>
        <taxon>Hypocreomycetidae</taxon>
        <taxon>Glomerellales</taxon>
        <taxon>Glomerellaceae</taxon>
        <taxon>Colletotrichum</taxon>
    </lineage>
</organism>
<accession>A0A1Q8RRM3</accession>
<protein>
    <submittedName>
        <fullName evidence="2">Cell wall protein phiA</fullName>
    </submittedName>
</protein>
<evidence type="ECO:0000313" key="2">
    <source>
        <dbReference type="EMBL" id="OLN86996.1"/>
    </source>
</evidence>
<comment type="caution">
    <text evidence="2">The sequence shown here is derived from an EMBL/GenBank/DDBJ whole genome shotgun (WGS) entry which is preliminary data.</text>
</comment>
<evidence type="ECO:0000313" key="3">
    <source>
        <dbReference type="Proteomes" id="UP000186583"/>
    </source>
</evidence>
<dbReference type="AlphaFoldDB" id="A0A1Q8RRM3"/>
<gene>
    <name evidence="2" type="ORF">CCHL11_04623</name>
</gene>
<dbReference type="OrthoDB" id="4093325at2759"/>
<dbReference type="EMBL" id="MPGH01000108">
    <property type="protein sequence ID" value="OLN86996.1"/>
    <property type="molecule type" value="Genomic_DNA"/>
</dbReference>
<feature type="chain" id="PRO_5012728685" evidence="1">
    <location>
        <begin position="20"/>
        <end position="209"/>
    </location>
</feature>
<reference evidence="2 3" key="1">
    <citation type="submission" date="2016-11" db="EMBL/GenBank/DDBJ databases">
        <title>Draft Genome Assembly of Colletotrichum chlorophyti a pathogen of herbaceous plants.</title>
        <authorList>
            <person name="Gan P."/>
            <person name="Narusaka M."/>
            <person name="Tsushima A."/>
            <person name="Narusaka Y."/>
            <person name="Takano Y."/>
            <person name="Shirasu K."/>
        </authorList>
    </citation>
    <scope>NUCLEOTIDE SEQUENCE [LARGE SCALE GENOMIC DNA]</scope>
    <source>
        <strain evidence="2 3">NTL11</strain>
    </source>
</reference>